<dbReference type="OrthoDB" id="1720282at2759"/>
<evidence type="ECO:0000313" key="1">
    <source>
        <dbReference type="EMBL" id="KAF7812620.1"/>
    </source>
</evidence>
<evidence type="ECO:0000313" key="2">
    <source>
        <dbReference type="Proteomes" id="UP000634136"/>
    </source>
</evidence>
<accession>A0A834SYM7</accession>
<protein>
    <submittedName>
        <fullName evidence="1">Putative ribonuclease H protein At1g65750 family</fullName>
    </submittedName>
</protein>
<organism evidence="1 2">
    <name type="scientific">Senna tora</name>
    <dbReference type="NCBI Taxonomy" id="362788"/>
    <lineage>
        <taxon>Eukaryota</taxon>
        <taxon>Viridiplantae</taxon>
        <taxon>Streptophyta</taxon>
        <taxon>Embryophyta</taxon>
        <taxon>Tracheophyta</taxon>
        <taxon>Spermatophyta</taxon>
        <taxon>Magnoliopsida</taxon>
        <taxon>eudicotyledons</taxon>
        <taxon>Gunneridae</taxon>
        <taxon>Pentapetalae</taxon>
        <taxon>rosids</taxon>
        <taxon>fabids</taxon>
        <taxon>Fabales</taxon>
        <taxon>Fabaceae</taxon>
        <taxon>Caesalpinioideae</taxon>
        <taxon>Cassia clade</taxon>
        <taxon>Senna</taxon>
    </lineage>
</organism>
<dbReference type="Proteomes" id="UP000634136">
    <property type="component" value="Unassembled WGS sequence"/>
</dbReference>
<gene>
    <name evidence="1" type="ORF">G2W53_033596</name>
</gene>
<keyword evidence="2" id="KW-1185">Reference proteome</keyword>
<dbReference type="EMBL" id="JAAIUW010000010">
    <property type="protein sequence ID" value="KAF7812620.1"/>
    <property type="molecule type" value="Genomic_DNA"/>
</dbReference>
<dbReference type="AlphaFoldDB" id="A0A834SYM7"/>
<sequence>MVLIMLLNFKQVLSLLFWVLMNYIIWNSRGIGSKSFPSLVRDLKRGHKVDFLVVLEPHQCGSNAVNFIRKFGFDEHDRVDASGVNIRDDRPFRFLALWVMHVNFSNMVKKAWGTVNQKDDLWTRVLRTKYRCWDDVLPQMKSSGNSSRLWKGVVRNWDHVVNGLKWRIGNGRTTRFWTDGWDWAHFEFLLPDYVCKLIAAISPPSEFHASDKVAWKHSSDGSFSVKTAYNSIVGVDNTQQDDVWHKIWRLKVP</sequence>
<comment type="caution">
    <text evidence="1">The sequence shown here is derived from an EMBL/GenBank/DDBJ whole genome shotgun (WGS) entry which is preliminary data.</text>
</comment>
<reference evidence="1" key="1">
    <citation type="submission" date="2020-09" db="EMBL/GenBank/DDBJ databases">
        <title>Genome-Enabled Discovery of Anthraquinone Biosynthesis in Senna tora.</title>
        <authorList>
            <person name="Kang S.-H."/>
            <person name="Pandey R.P."/>
            <person name="Lee C.-M."/>
            <person name="Sim J.-S."/>
            <person name="Jeong J.-T."/>
            <person name="Choi B.-S."/>
            <person name="Jung M."/>
            <person name="Ginzburg D."/>
            <person name="Zhao K."/>
            <person name="Won S.Y."/>
            <person name="Oh T.-J."/>
            <person name="Yu Y."/>
            <person name="Kim N.-H."/>
            <person name="Lee O.R."/>
            <person name="Lee T.-H."/>
            <person name="Bashyal P."/>
            <person name="Kim T.-S."/>
            <person name="Lee W.-H."/>
            <person name="Kawkins C."/>
            <person name="Kim C.-K."/>
            <person name="Kim J.S."/>
            <person name="Ahn B.O."/>
            <person name="Rhee S.Y."/>
            <person name="Sohng J.K."/>
        </authorList>
    </citation>
    <scope>NUCLEOTIDE SEQUENCE</scope>
    <source>
        <tissue evidence="1">Leaf</tissue>
    </source>
</reference>
<name>A0A834SYM7_9FABA</name>
<proteinExistence type="predicted"/>